<proteinExistence type="predicted"/>
<organism evidence="1 2">
    <name type="scientific">Neurospora hispaniola</name>
    <dbReference type="NCBI Taxonomy" id="588809"/>
    <lineage>
        <taxon>Eukaryota</taxon>
        <taxon>Fungi</taxon>
        <taxon>Dikarya</taxon>
        <taxon>Ascomycota</taxon>
        <taxon>Pezizomycotina</taxon>
        <taxon>Sordariomycetes</taxon>
        <taxon>Sordariomycetidae</taxon>
        <taxon>Sordariales</taxon>
        <taxon>Sordariaceae</taxon>
        <taxon>Neurospora</taxon>
    </lineage>
</organism>
<gene>
    <name evidence="1" type="ORF">B0T23DRAFT_432329</name>
</gene>
<protein>
    <submittedName>
        <fullName evidence="1">Uncharacterized protein</fullName>
    </submittedName>
</protein>
<dbReference type="RefSeq" id="XP_062688499.1">
    <property type="nucleotide sequence ID" value="XM_062840374.1"/>
</dbReference>
<sequence length="463" mass="51560">MNTLPNPVAATAKIPLLSGPRYEFAKALQKKASYFELALLFDPMLVEHLRVRRASGHIDLDDCCPLFKDAKRGRGDMFQLFYSIPREVLEAVVLGTVAYDDAGTIRVAGSGGMSYSLDGCGVYVVGISLEGKQGAFLNGNELVTFVHNLTKYIAGCELWTQVKNNLNMAAPLSRQQQDKIDFILEVENTYGTWDHKAEGNLRFCYKDKSFSRVKHLLRSFRDRAKEAMRLDPTGRTRTIQSPLYVGCSNNLKQRVDAYVPKAGNKSTFAKANDFYALTMSLLKMQGFNPIQRVVCAIRTWKQSQLSLAEMLVGALGNCYVTQDGFNNKKTGQTAEIGAGSVAMAKDLVFVKRHFLKDNVKGSLVDVKARQKAHDQMRTLEPLTRREINREAETIQDGASALCQSAADGMNEMGLLQDKCNNMRELLEWINAKTKQKKEEYELLGILTSKSGVVACSDEESSQT</sequence>
<evidence type="ECO:0000313" key="1">
    <source>
        <dbReference type="EMBL" id="KAK3485736.1"/>
    </source>
</evidence>
<comment type="caution">
    <text evidence="1">The sequence shown here is derived from an EMBL/GenBank/DDBJ whole genome shotgun (WGS) entry which is preliminary data.</text>
</comment>
<keyword evidence="2" id="KW-1185">Reference proteome</keyword>
<reference evidence="1 2" key="1">
    <citation type="journal article" date="2023" name="Mol. Phylogenet. Evol.">
        <title>Genome-scale phylogeny and comparative genomics of the fungal order Sordariales.</title>
        <authorList>
            <person name="Hensen N."/>
            <person name="Bonometti L."/>
            <person name="Westerberg I."/>
            <person name="Brannstrom I.O."/>
            <person name="Guillou S."/>
            <person name="Cros-Aarteil S."/>
            <person name="Calhoun S."/>
            <person name="Haridas S."/>
            <person name="Kuo A."/>
            <person name="Mondo S."/>
            <person name="Pangilinan J."/>
            <person name="Riley R."/>
            <person name="LaButti K."/>
            <person name="Andreopoulos B."/>
            <person name="Lipzen A."/>
            <person name="Chen C."/>
            <person name="Yan M."/>
            <person name="Daum C."/>
            <person name="Ng V."/>
            <person name="Clum A."/>
            <person name="Steindorff A."/>
            <person name="Ohm R.A."/>
            <person name="Martin F."/>
            <person name="Silar P."/>
            <person name="Natvig D.O."/>
            <person name="Lalanne C."/>
            <person name="Gautier V."/>
            <person name="Ament-Velasquez S.L."/>
            <person name="Kruys A."/>
            <person name="Hutchinson M.I."/>
            <person name="Powell A.J."/>
            <person name="Barry K."/>
            <person name="Miller A.N."/>
            <person name="Grigoriev I.V."/>
            <person name="Debuchy R."/>
            <person name="Gladieux P."/>
            <person name="Hiltunen Thoren M."/>
            <person name="Johannesson H."/>
        </authorList>
    </citation>
    <scope>NUCLEOTIDE SEQUENCE [LARGE SCALE GENOMIC DNA]</scope>
    <source>
        <strain evidence="1 2">FGSC 10403</strain>
    </source>
</reference>
<dbReference type="Proteomes" id="UP001285908">
    <property type="component" value="Unassembled WGS sequence"/>
</dbReference>
<name>A0AAJ0HZR2_9PEZI</name>
<dbReference type="AlphaFoldDB" id="A0AAJ0HZR2"/>
<accession>A0AAJ0HZR2</accession>
<evidence type="ECO:0000313" key="2">
    <source>
        <dbReference type="Proteomes" id="UP001285908"/>
    </source>
</evidence>
<dbReference type="EMBL" id="JAULSX010000009">
    <property type="protein sequence ID" value="KAK3485736.1"/>
    <property type="molecule type" value="Genomic_DNA"/>
</dbReference>
<dbReference type="GeneID" id="87877996"/>